<feature type="transmembrane region" description="Helical" evidence="18">
    <location>
        <begin position="356"/>
        <end position="379"/>
    </location>
</feature>
<dbReference type="FunFam" id="1.20.1420.30:FF:000018">
    <property type="entry name" value="Sodium/potassium/calcium exchanger 2"/>
    <property type="match status" value="1"/>
</dbReference>
<dbReference type="GO" id="GO:0005886">
    <property type="term" value="C:plasma membrane"/>
    <property type="evidence" value="ECO:0000318"/>
    <property type="project" value="GO_Central"/>
</dbReference>
<dbReference type="InParanoid" id="A7SM57"/>
<feature type="transmembrane region" description="Helical" evidence="18">
    <location>
        <begin position="391"/>
        <end position="414"/>
    </location>
</feature>
<evidence type="ECO:0000256" key="11">
    <source>
        <dbReference type="ARBA" id="ARBA00022958"/>
    </source>
</evidence>
<evidence type="ECO:0000313" key="21">
    <source>
        <dbReference type="Proteomes" id="UP000001593"/>
    </source>
</evidence>
<evidence type="ECO:0000256" key="7">
    <source>
        <dbReference type="ARBA" id="ARBA00022692"/>
    </source>
</evidence>
<keyword evidence="9" id="KW-0106">Calcium</keyword>
<feature type="non-terminal residue" evidence="20">
    <location>
        <position position="1"/>
    </location>
</feature>
<evidence type="ECO:0000256" key="8">
    <source>
        <dbReference type="ARBA" id="ARBA00022729"/>
    </source>
</evidence>
<sequence>VWLVLYIFAILVIFIALAIVCDDFFVPSLEAISEKLDLSEDVAGATFMAAGSSAPELFTSIAGVTVDSDVGVGTIVGSAIFNLLVIIALTAAFSGQVLQLDWRPLLRDSVAYSLSIAFFIIFSWDGKFEMYEAAVLLILYIAYIVVMKFNPKLMDLLAEVGPQGQPTEVTNLGVSDADSLVNEPAVTVLQGQHGTPAGKLPPINQESSQDEATSPTNQKRSSSIHDASHHNTRHFEHAHKGMMSRSFVSNCCINPFIIINARDSEQPPGDGSRPQSGVGSKDDGGYKEDEVGSTMKVCPCLPPVSIETPEYPTEERTCWSSTKYVMGWVLFVLSFPFVCLYTWTIPDCSKPHNRKWFLASFTMSIVWIAILSFGLVTVVGRSGCILNVDKFTMGLVIIAIGTSVPDALSSIIVARDGFGDMAVSNAIGSNVFDINLGLGLPFVIRILIDKMEPIRMLTPAEEIMLETGEIVISPHVKFGFLLLLFLVIALFLMAAFKFKLNKRLGLSFVFMYVLFVLYAYIQDIFCKHNC</sequence>
<evidence type="ECO:0000256" key="9">
    <source>
        <dbReference type="ARBA" id="ARBA00022837"/>
    </source>
</evidence>
<feature type="region of interest" description="Disordered" evidence="17">
    <location>
        <begin position="262"/>
        <end position="289"/>
    </location>
</feature>
<keyword evidence="13" id="KW-0915">Sodium</keyword>
<dbReference type="PhylomeDB" id="A7SM57"/>
<evidence type="ECO:0000256" key="3">
    <source>
        <dbReference type="ARBA" id="ARBA00022448"/>
    </source>
</evidence>
<keyword evidence="11" id="KW-0630">Potassium</keyword>
<feature type="domain" description="Sodium/calcium exchanger membrane region" evidence="19">
    <location>
        <begin position="8"/>
        <end position="147"/>
    </location>
</feature>
<proteinExistence type="inferred from homology"/>
<dbReference type="GO" id="GO:0015293">
    <property type="term" value="F:symporter activity"/>
    <property type="evidence" value="ECO:0007669"/>
    <property type="project" value="UniProtKB-KW"/>
</dbReference>
<feature type="transmembrane region" description="Helical" evidence="18">
    <location>
        <begin position="70"/>
        <end position="93"/>
    </location>
</feature>
<accession>A7SM57</accession>
<keyword evidence="16" id="KW-0739">Sodium transport</keyword>
<evidence type="ECO:0000256" key="13">
    <source>
        <dbReference type="ARBA" id="ARBA00023053"/>
    </source>
</evidence>
<dbReference type="OMA" id="FLREREF"/>
<feature type="transmembrane region" description="Helical" evidence="18">
    <location>
        <begin position="478"/>
        <end position="498"/>
    </location>
</feature>
<feature type="transmembrane region" description="Helical" evidence="18">
    <location>
        <begin position="105"/>
        <end position="124"/>
    </location>
</feature>
<dbReference type="PANTHER" id="PTHR10846">
    <property type="entry name" value="SODIUM/POTASSIUM/CALCIUM EXCHANGER"/>
    <property type="match status" value="1"/>
</dbReference>
<keyword evidence="4" id="KW-0050">Antiport</keyword>
<dbReference type="GO" id="GO:0070588">
    <property type="term" value="P:calcium ion transmembrane transport"/>
    <property type="evidence" value="ECO:0000318"/>
    <property type="project" value="GO_Central"/>
</dbReference>
<evidence type="ECO:0000256" key="12">
    <source>
        <dbReference type="ARBA" id="ARBA00022989"/>
    </source>
</evidence>
<dbReference type="STRING" id="45351.A7SM57"/>
<evidence type="ECO:0000259" key="19">
    <source>
        <dbReference type="Pfam" id="PF01699"/>
    </source>
</evidence>
<dbReference type="NCBIfam" id="TIGR00367">
    <property type="entry name" value="calcium/sodium antiporter"/>
    <property type="match status" value="1"/>
</dbReference>
<feature type="transmembrane region" description="Helical" evidence="18">
    <location>
        <begin position="426"/>
        <end position="448"/>
    </location>
</feature>
<evidence type="ECO:0000256" key="10">
    <source>
        <dbReference type="ARBA" id="ARBA00022847"/>
    </source>
</evidence>
<dbReference type="PANTHER" id="PTHR10846:SF8">
    <property type="entry name" value="INNER MEMBRANE PROTEIN YRBG"/>
    <property type="match status" value="1"/>
</dbReference>
<keyword evidence="8" id="KW-0732">Signal</keyword>
<evidence type="ECO:0000256" key="6">
    <source>
        <dbReference type="ARBA" id="ARBA00022568"/>
    </source>
</evidence>
<evidence type="ECO:0000256" key="2">
    <source>
        <dbReference type="ARBA" id="ARBA00005364"/>
    </source>
</evidence>
<evidence type="ECO:0000256" key="5">
    <source>
        <dbReference type="ARBA" id="ARBA00022538"/>
    </source>
</evidence>
<evidence type="ECO:0000256" key="17">
    <source>
        <dbReference type="SAM" id="MobiDB-lite"/>
    </source>
</evidence>
<feature type="transmembrane region" description="Helical" evidence="18">
    <location>
        <begin position="130"/>
        <end position="146"/>
    </location>
</feature>
<dbReference type="InterPro" id="IPR004481">
    <property type="entry name" value="K/Na/Ca-exchanger"/>
</dbReference>
<organism evidence="20 21">
    <name type="scientific">Nematostella vectensis</name>
    <name type="common">Starlet sea anemone</name>
    <dbReference type="NCBI Taxonomy" id="45351"/>
    <lineage>
        <taxon>Eukaryota</taxon>
        <taxon>Metazoa</taxon>
        <taxon>Cnidaria</taxon>
        <taxon>Anthozoa</taxon>
        <taxon>Hexacorallia</taxon>
        <taxon>Actiniaria</taxon>
        <taxon>Edwardsiidae</taxon>
        <taxon>Nematostella</taxon>
    </lineage>
</organism>
<dbReference type="AlphaFoldDB" id="A7SM57"/>
<dbReference type="Pfam" id="PF01699">
    <property type="entry name" value="Na_Ca_ex"/>
    <property type="match status" value="2"/>
</dbReference>
<dbReference type="GO" id="GO:0006874">
    <property type="term" value="P:intracellular calcium ion homeostasis"/>
    <property type="evidence" value="ECO:0000318"/>
    <property type="project" value="GO_Central"/>
</dbReference>
<keyword evidence="7 18" id="KW-0812">Transmembrane</keyword>
<dbReference type="GO" id="GO:0005262">
    <property type="term" value="F:calcium channel activity"/>
    <property type="evidence" value="ECO:0000318"/>
    <property type="project" value="GO_Central"/>
</dbReference>
<keyword evidence="5" id="KW-0633">Potassium transport</keyword>
<evidence type="ECO:0000256" key="14">
    <source>
        <dbReference type="ARBA" id="ARBA00023065"/>
    </source>
</evidence>
<evidence type="ECO:0000256" key="15">
    <source>
        <dbReference type="ARBA" id="ARBA00023136"/>
    </source>
</evidence>
<dbReference type="InterPro" id="IPR044880">
    <property type="entry name" value="NCX_ion-bd_dom_sf"/>
</dbReference>
<feature type="compositionally biased region" description="Polar residues" evidence="17">
    <location>
        <begin position="204"/>
        <end position="225"/>
    </location>
</feature>
<reference evidence="20 21" key="1">
    <citation type="journal article" date="2007" name="Science">
        <title>Sea anemone genome reveals ancestral eumetazoan gene repertoire and genomic organization.</title>
        <authorList>
            <person name="Putnam N.H."/>
            <person name="Srivastava M."/>
            <person name="Hellsten U."/>
            <person name="Dirks B."/>
            <person name="Chapman J."/>
            <person name="Salamov A."/>
            <person name="Terry A."/>
            <person name="Shapiro H."/>
            <person name="Lindquist E."/>
            <person name="Kapitonov V.V."/>
            <person name="Jurka J."/>
            <person name="Genikhovich G."/>
            <person name="Grigoriev I.V."/>
            <person name="Lucas S.M."/>
            <person name="Steele R.E."/>
            <person name="Finnerty J.R."/>
            <person name="Technau U."/>
            <person name="Martindale M.Q."/>
            <person name="Rokhsar D.S."/>
        </authorList>
    </citation>
    <scope>NUCLEOTIDE SEQUENCE [LARGE SCALE GENOMIC DNA]</scope>
    <source>
        <strain evidence="21">CH2 X CH6</strain>
    </source>
</reference>
<evidence type="ECO:0000256" key="16">
    <source>
        <dbReference type="ARBA" id="ARBA00023201"/>
    </source>
</evidence>
<keyword evidence="10" id="KW-0769">Symport</keyword>
<name>A7SM57_NEMVE</name>
<dbReference type="FunFam" id="1.20.1420.30:FF:000009">
    <property type="entry name" value="sodium/potassium/calcium exchanger 5 isoform X2"/>
    <property type="match status" value="1"/>
</dbReference>
<keyword evidence="6" id="KW-0109">Calcium transport</keyword>
<protein>
    <recommendedName>
        <fullName evidence="19">Sodium/calcium exchanger membrane region domain-containing protein</fullName>
    </recommendedName>
</protein>
<dbReference type="Gene3D" id="1.20.1420.30">
    <property type="entry name" value="NCX, central ion-binding region"/>
    <property type="match status" value="2"/>
</dbReference>
<keyword evidence="14" id="KW-0406">Ion transport</keyword>
<comment type="subcellular location">
    <subcellularLocation>
        <location evidence="1">Membrane</location>
        <topology evidence="1">Multi-pass membrane protein</topology>
    </subcellularLocation>
</comment>
<keyword evidence="12 18" id="KW-1133">Transmembrane helix</keyword>
<evidence type="ECO:0000256" key="18">
    <source>
        <dbReference type="SAM" id="Phobius"/>
    </source>
</evidence>
<feature type="domain" description="Sodium/calcium exchanger membrane region" evidence="19">
    <location>
        <begin position="357"/>
        <end position="520"/>
    </location>
</feature>
<feature type="transmembrane region" description="Helical" evidence="18">
    <location>
        <begin position="504"/>
        <end position="521"/>
    </location>
</feature>
<keyword evidence="21" id="KW-1185">Reference proteome</keyword>
<dbReference type="Proteomes" id="UP000001593">
    <property type="component" value="Unassembled WGS sequence"/>
</dbReference>
<evidence type="ECO:0000313" key="20">
    <source>
        <dbReference type="EMBL" id="EDO35212.1"/>
    </source>
</evidence>
<dbReference type="eggNOG" id="KOG1307">
    <property type="taxonomic scope" value="Eukaryota"/>
</dbReference>
<dbReference type="EMBL" id="DS469705">
    <property type="protein sequence ID" value="EDO35212.1"/>
    <property type="molecule type" value="Genomic_DNA"/>
</dbReference>
<evidence type="ECO:0000256" key="4">
    <source>
        <dbReference type="ARBA" id="ARBA00022449"/>
    </source>
</evidence>
<dbReference type="HOGENOM" id="CLU_007948_5_0_1"/>
<comment type="similarity">
    <text evidence="2">Belongs to the Ca(2+):cation antiporter (CaCA) (TC 2.A.19) family. SLC24A subfamily.</text>
</comment>
<feature type="region of interest" description="Disordered" evidence="17">
    <location>
        <begin position="191"/>
        <end position="233"/>
    </location>
</feature>
<evidence type="ECO:0000256" key="1">
    <source>
        <dbReference type="ARBA" id="ARBA00004141"/>
    </source>
</evidence>
<gene>
    <name evidence="20" type="ORF">NEMVEDRAFT_v1g123388</name>
</gene>
<keyword evidence="15 18" id="KW-0472">Membrane</keyword>
<dbReference type="InterPro" id="IPR004837">
    <property type="entry name" value="NaCa_Exmemb"/>
</dbReference>
<dbReference type="GO" id="GO:0008273">
    <property type="term" value="F:calcium, potassium:sodium antiporter activity"/>
    <property type="evidence" value="ECO:0000318"/>
    <property type="project" value="GO_Central"/>
</dbReference>
<feature type="compositionally biased region" description="Basic and acidic residues" evidence="17">
    <location>
        <begin position="280"/>
        <end position="289"/>
    </location>
</feature>
<feature type="transmembrane region" description="Helical" evidence="18">
    <location>
        <begin position="325"/>
        <end position="344"/>
    </location>
</feature>
<keyword evidence="3" id="KW-0813">Transport</keyword>